<dbReference type="SUPFAM" id="SSF53335">
    <property type="entry name" value="S-adenosyl-L-methionine-dependent methyltransferases"/>
    <property type="match status" value="1"/>
</dbReference>
<proteinExistence type="inferred from homology"/>
<evidence type="ECO:0000256" key="1">
    <source>
        <dbReference type="ARBA" id="ARBA00010396"/>
    </source>
</evidence>
<dbReference type="FunFam" id="1.10.150.170:FF:000003">
    <property type="entry name" value="Ribosomal RNA small subunit methyltransferase H"/>
    <property type="match status" value="1"/>
</dbReference>
<keyword evidence="3 6" id="KW-0489">Methyltransferase</keyword>
<feature type="binding site" evidence="6">
    <location>
        <position position="57"/>
    </location>
    <ligand>
        <name>S-adenosyl-L-methionine</name>
        <dbReference type="ChEBI" id="CHEBI:59789"/>
    </ligand>
</feature>
<dbReference type="PANTHER" id="PTHR11265:SF0">
    <property type="entry name" value="12S RRNA N4-METHYLCYTIDINE METHYLTRANSFERASE"/>
    <property type="match status" value="1"/>
</dbReference>
<evidence type="ECO:0000313" key="8">
    <source>
        <dbReference type="Proteomes" id="UP000185990"/>
    </source>
</evidence>
<evidence type="ECO:0000256" key="6">
    <source>
        <dbReference type="HAMAP-Rule" id="MF_01007"/>
    </source>
</evidence>
<reference evidence="7 8" key="1">
    <citation type="submission" date="2016-11" db="EMBL/GenBank/DDBJ databases">
        <title>Draft genome of Pseudomonas versuta A4R1.12.</title>
        <authorList>
            <person name="See-Too W.-S."/>
        </authorList>
    </citation>
    <scope>NUCLEOTIDE SEQUENCE [LARGE SCALE GENOMIC DNA]</scope>
    <source>
        <strain evidence="7 8">A4R1.12</strain>
    </source>
</reference>
<feature type="binding site" evidence="6">
    <location>
        <position position="83"/>
    </location>
    <ligand>
        <name>S-adenosyl-L-methionine</name>
        <dbReference type="ChEBI" id="CHEBI:59789"/>
    </ligand>
</feature>
<protein>
    <recommendedName>
        <fullName evidence="6">Ribosomal RNA small subunit methyltransferase H</fullName>
        <ecNumber evidence="6">2.1.1.199</ecNumber>
    </recommendedName>
    <alternativeName>
        <fullName evidence="6">16S rRNA m(4)C1402 methyltransferase</fullName>
    </alternativeName>
    <alternativeName>
        <fullName evidence="6">rRNA (cytosine-N(4)-)-methyltransferase RsmH</fullName>
    </alternativeName>
</protein>
<comment type="similarity">
    <text evidence="1 6">Belongs to the methyltransferase superfamily. RsmH family.</text>
</comment>
<dbReference type="InterPro" id="IPR002903">
    <property type="entry name" value="RsmH"/>
</dbReference>
<name>A0A853ZVM8_9PSED</name>
<sequence length="315" mass="34452">MTIDSDFNHITVLLDEAVEALAVRPDGCYLDGTFGRGGHSRLILQKLGPKGRLLGFDKDPQAIATGQALAAEDGRFVIVQRSFAEMGSEIAARGLAGKVNGVLLDLGVSSPQLDDPERGFSFMNDGPLDMRMNPDEGISAAEFVNTASQDEIARVFKEYGEERFSGRMARAVVERRAITPFERTGDLAEVLKVANPAWEKGKHPATRTFQGLRIHVNNELGDLKAGLEAALQSLEVGGRLVVISFHSLEDRIVKLFMRDLVKGEPDNLPRGLPVQHTSFDPIIKIHGKAQFASEAELKANPRSRSAVMRVAEKLR</sequence>
<keyword evidence="2 6" id="KW-0698">rRNA processing</keyword>
<dbReference type="HAMAP" id="MF_01007">
    <property type="entry name" value="16SrRNA_methyltr_H"/>
    <property type="match status" value="1"/>
</dbReference>
<dbReference type="GO" id="GO:0005737">
    <property type="term" value="C:cytoplasm"/>
    <property type="evidence" value="ECO:0007669"/>
    <property type="project" value="UniProtKB-SubCell"/>
</dbReference>
<comment type="caution">
    <text evidence="7">The sequence shown here is derived from an EMBL/GenBank/DDBJ whole genome shotgun (WGS) entry which is preliminary data.</text>
</comment>
<feature type="binding site" evidence="6">
    <location>
        <begin position="37"/>
        <end position="39"/>
    </location>
    <ligand>
        <name>S-adenosyl-L-methionine</name>
        <dbReference type="ChEBI" id="CHEBI:59789"/>
    </ligand>
</feature>
<dbReference type="AlphaFoldDB" id="A0A853ZVM8"/>
<keyword evidence="6" id="KW-0963">Cytoplasm</keyword>
<organism evidence="7 8">
    <name type="scientific">Pseudomonas versuta</name>
    <dbReference type="NCBI Taxonomy" id="1788301"/>
    <lineage>
        <taxon>Bacteria</taxon>
        <taxon>Pseudomonadati</taxon>
        <taxon>Pseudomonadota</taxon>
        <taxon>Gammaproteobacteria</taxon>
        <taxon>Pseudomonadales</taxon>
        <taxon>Pseudomonadaceae</taxon>
        <taxon>Pseudomonas</taxon>
    </lineage>
</organism>
<dbReference type="EC" id="2.1.1.199" evidence="6"/>
<feature type="binding site" evidence="6">
    <location>
        <position position="105"/>
    </location>
    <ligand>
        <name>S-adenosyl-L-methionine</name>
        <dbReference type="ChEBI" id="CHEBI:59789"/>
    </ligand>
</feature>
<dbReference type="GO" id="GO:0070475">
    <property type="term" value="P:rRNA base methylation"/>
    <property type="evidence" value="ECO:0007669"/>
    <property type="project" value="UniProtKB-UniRule"/>
</dbReference>
<evidence type="ECO:0000256" key="2">
    <source>
        <dbReference type="ARBA" id="ARBA00022552"/>
    </source>
</evidence>
<feature type="binding site" evidence="6">
    <location>
        <position position="112"/>
    </location>
    <ligand>
        <name>S-adenosyl-L-methionine</name>
        <dbReference type="ChEBI" id="CHEBI:59789"/>
    </ligand>
</feature>
<dbReference type="InterPro" id="IPR029063">
    <property type="entry name" value="SAM-dependent_MTases_sf"/>
</dbReference>
<dbReference type="EMBL" id="MPJD01000017">
    <property type="protein sequence ID" value="OKA25302.1"/>
    <property type="molecule type" value="Genomic_DNA"/>
</dbReference>
<gene>
    <name evidence="6" type="primary">rsmH</name>
    <name evidence="7" type="ORF">BOH74_09490</name>
</gene>
<dbReference type="NCBIfam" id="TIGR00006">
    <property type="entry name" value="16S rRNA (cytosine(1402)-N(4))-methyltransferase RsmH"/>
    <property type="match status" value="1"/>
</dbReference>
<dbReference type="Proteomes" id="UP000185990">
    <property type="component" value="Unassembled WGS sequence"/>
</dbReference>
<dbReference type="Pfam" id="PF01795">
    <property type="entry name" value="Methyltransf_5"/>
    <property type="match status" value="1"/>
</dbReference>
<evidence type="ECO:0000256" key="5">
    <source>
        <dbReference type="ARBA" id="ARBA00022691"/>
    </source>
</evidence>
<dbReference type="SUPFAM" id="SSF81799">
    <property type="entry name" value="Putative methyltransferase TM0872, insert domain"/>
    <property type="match status" value="1"/>
</dbReference>
<dbReference type="Gene3D" id="3.40.50.150">
    <property type="entry name" value="Vaccinia Virus protein VP39"/>
    <property type="match status" value="1"/>
</dbReference>
<dbReference type="PANTHER" id="PTHR11265">
    <property type="entry name" value="S-ADENOSYL-METHYLTRANSFERASE MRAW"/>
    <property type="match status" value="1"/>
</dbReference>
<comment type="catalytic activity">
    <reaction evidence="6">
        <text>cytidine(1402) in 16S rRNA + S-adenosyl-L-methionine = N(4)-methylcytidine(1402) in 16S rRNA + S-adenosyl-L-homocysteine + H(+)</text>
        <dbReference type="Rhea" id="RHEA:42928"/>
        <dbReference type="Rhea" id="RHEA-COMP:10286"/>
        <dbReference type="Rhea" id="RHEA-COMP:10287"/>
        <dbReference type="ChEBI" id="CHEBI:15378"/>
        <dbReference type="ChEBI" id="CHEBI:57856"/>
        <dbReference type="ChEBI" id="CHEBI:59789"/>
        <dbReference type="ChEBI" id="CHEBI:74506"/>
        <dbReference type="ChEBI" id="CHEBI:82748"/>
        <dbReference type="EC" id="2.1.1.199"/>
    </reaction>
</comment>
<comment type="subcellular location">
    <subcellularLocation>
        <location evidence="6">Cytoplasm</location>
    </subcellularLocation>
</comment>
<evidence type="ECO:0000256" key="3">
    <source>
        <dbReference type="ARBA" id="ARBA00022603"/>
    </source>
</evidence>
<accession>A0A853ZVM8</accession>
<keyword evidence="5 6" id="KW-0949">S-adenosyl-L-methionine</keyword>
<evidence type="ECO:0000256" key="4">
    <source>
        <dbReference type="ARBA" id="ARBA00022679"/>
    </source>
</evidence>
<dbReference type="Gene3D" id="1.10.150.170">
    <property type="entry name" value="Putative methyltransferase TM0872, insert domain"/>
    <property type="match status" value="1"/>
</dbReference>
<dbReference type="GO" id="GO:0071424">
    <property type="term" value="F:rRNA (cytosine-N4-)-methyltransferase activity"/>
    <property type="evidence" value="ECO:0007669"/>
    <property type="project" value="UniProtKB-UniRule"/>
</dbReference>
<dbReference type="RefSeq" id="WP_073509498.1">
    <property type="nucleotide sequence ID" value="NZ_MPJD01000017.1"/>
</dbReference>
<evidence type="ECO:0000313" key="7">
    <source>
        <dbReference type="EMBL" id="OKA25302.1"/>
    </source>
</evidence>
<dbReference type="PIRSF" id="PIRSF004486">
    <property type="entry name" value="MraW"/>
    <property type="match status" value="1"/>
</dbReference>
<comment type="function">
    <text evidence="6">Specifically methylates the N4 position of cytidine in position 1402 (C1402) of 16S rRNA.</text>
</comment>
<dbReference type="InterPro" id="IPR023397">
    <property type="entry name" value="SAM-dep_MeTrfase_MraW_recog"/>
</dbReference>
<keyword evidence="4 6" id="KW-0808">Transferase</keyword>